<feature type="domain" description="Methyl-accepting transducer" evidence="13">
    <location>
        <begin position="275"/>
        <end position="504"/>
    </location>
</feature>
<dbReference type="SUPFAM" id="SSF58104">
    <property type="entry name" value="Methyl-accepting chemotaxis protein (MCP) signaling domain"/>
    <property type="match status" value="1"/>
</dbReference>
<dbReference type="Gene3D" id="1.20.120.30">
    <property type="entry name" value="Aspartate receptor, ligand-binding domain"/>
    <property type="match status" value="1"/>
</dbReference>
<name>A0A1S0Z7Y0_SALET</name>
<evidence type="ECO:0000256" key="12">
    <source>
        <dbReference type="SAM" id="Phobius"/>
    </source>
</evidence>
<dbReference type="SMART" id="SM00283">
    <property type="entry name" value="MA"/>
    <property type="match status" value="1"/>
</dbReference>
<dbReference type="InterPro" id="IPR004090">
    <property type="entry name" value="Chemotax_Me-accpt_rcpt"/>
</dbReference>
<dbReference type="PROSITE" id="PS50111">
    <property type="entry name" value="CHEMOTAXIS_TRANSDUC_2"/>
    <property type="match status" value="1"/>
</dbReference>
<dbReference type="RefSeq" id="WP_024153771.1">
    <property type="nucleotide sequence ID" value="NZ_QWDP01000013.1"/>
</dbReference>
<reference evidence="15" key="1">
    <citation type="submission" date="2016-09" db="EMBL/GenBank/DDBJ databases">
        <title>Whole genome sequencing of Salmonella enterica.</title>
        <authorList>
            <person name="Bell R."/>
        </authorList>
    </citation>
    <scope>NUCLEOTIDE SEQUENCE [LARGE SCALE GENOMIC DNA]</scope>
    <source>
        <strain evidence="15">CFSAN044978</strain>
    </source>
</reference>
<dbReference type="SMART" id="SM00304">
    <property type="entry name" value="HAMP"/>
    <property type="match status" value="1"/>
</dbReference>
<evidence type="ECO:0000256" key="1">
    <source>
        <dbReference type="ARBA" id="ARBA00004429"/>
    </source>
</evidence>
<dbReference type="CDD" id="cd19407">
    <property type="entry name" value="Tar_Tsr_sensor"/>
    <property type="match status" value="1"/>
</dbReference>
<evidence type="ECO:0008006" key="16">
    <source>
        <dbReference type="Google" id="ProtNLM"/>
    </source>
</evidence>
<dbReference type="PANTHER" id="PTHR43531">
    <property type="entry name" value="PROTEIN ICFG"/>
    <property type="match status" value="1"/>
</dbReference>
<evidence type="ECO:0000256" key="7">
    <source>
        <dbReference type="ARBA" id="ARBA00022989"/>
    </source>
</evidence>
<keyword evidence="5" id="KW-0997">Cell inner membrane</keyword>
<keyword evidence="8 12" id="KW-0472">Membrane</keyword>
<dbReference type="InterPro" id="IPR004089">
    <property type="entry name" value="MCPsignal_dom"/>
</dbReference>
<dbReference type="FunFam" id="1.10.287.950:FF:000001">
    <property type="entry name" value="Methyl-accepting chemotaxis sensory transducer"/>
    <property type="match status" value="1"/>
</dbReference>
<dbReference type="SUPFAM" id="SSF47170">
    <property type="entry name" value="Aspartate receptor, ligand-binding domain"/>
    <property type="match status" value="1"/>
</dbReference>
<keyword evidence="6 12" id="KW-0812">Transmembrane</keyword>
<keyword evidence="9 11" id="KW-0807">Transducer</keyword>
<dbReference type="Pfam" id="PF02203">
    <property type="entry name" value="TarH"/>
    <property type="match status" value="1"/>
</dbReference>
<dbReference type="GO" id="GO:0005886">
    <property type="term" value="C:plasma membrane"/>
    <property type="evidence" value="ECO:0007669"/>
    <property type="project" value="UniProtKB-SubCell"/>
</dbReference>
<comment type="subcellular location">
    <subcellularLocation>
        <location evidence="1">Cell inner membrane</location>
        <topology evidence="1">Multi-pass membrane protein</topology>
    </subcellularLocation>
</comment>
<dbReference type="PRINTS" id="PR00260">
    <property type="entry name" value="CHEMTRNSDUCR"/>
</dbReference>
<protein>
    <recommendedName>
        <fullName evidence="16">HAMP domain-containing protein</fullName>
    </recommendedName>
</protein>
<dbReference type="GO" id="GO:0006935">
    <property type="term" value="P:chemotaxis"/>
    <property type="evidence" value="ECO:0007669"/>
    <property type="project" value="UniProtKB-KW"/>
</dbReference>
<evidence type="ECO:0000256" key="11">
    <source>
        <dbReference type="PROSITE-ProRule" id="PRU00284"/>
    </source>
</evidence>
<evidence type="ECO:0000256" key="2">
    <source>
        <dbReference type="ARBA" id="ARBA00022475"/>
    </source>
</evidence>
<evidence type="ECO:0000259" key="14">
    <source>
        <dbReference type="PROSITE" id="PS50885"/>
    </source>
</evidence>
<feature type="transmembrane region" description="Helical" evidence="12">
    <location>
        <begin position="195"/>
        <end position="216"/>
    </location>
</feature>
<dbReference type="CDD" id="cd11386">
    <property type="entry name" value="MCP_signal"/>
    <property type="match status" value="1"/>
</dbReference>
<dbReference type="Pfam" id="PF00672">
    <property type="entry name" value="HAMP"/>
    <property type="match status" value="1"/>
</dbReference>
<evidence type="ECO:0000256" key="5">
    <source>
        <dbReference type="ARBA" id="ARBA00022519"/>
    </source>
</evidence>
<evidence type="ECO:0000256" key="4">
    <source>
        <dbReference type="ARBA" id="ARBA00022500"/>
    </source>
</evidence>
<comment type="similarity">
    <text evidence="10">Belongs to the methyl-accepting chemotaxis (MCP) protein family.</text>
</comment>
<dbReference type="InterPro" id="IPR035440">
    <property type="entry name" value="4HB_MCP_dom_sf"/>
</dbReference>
<keyword evidence="7 12" id="KW-1133">Transmembrane helix</keyword>
<dbReference type="EMBL" id="MLZC01000020">
    <property type="protein sequence ID" value="OHG60697.1"/>
    <property type="molecule type" value="Genomic_DNA"/>
</dbReference>
<sequence>MFKNIKVKTGFLGVIVFFACLQLLSSGISIFFLSENQQNISLIDNTVQQQKSLSRLRDTISNIRQTVDGIRSSLRYNSAHDISASLATVQKNIKIAASTFDEFMRIPGLTSYDPEAGKTMTRAFERQMAVTEKNFNALKNFSTAEMALSTLSTYETEQNAARVEFDKQYTDYIKALDGIMASAVSNSSNAYRTSWGTTVAMLILVAVLFTGSLLWLNRLLINPLRELSAHMERMGKGDLSFPVEVRNKNEIGQLCKSLQDMQSNLAETVKTIRDGAESINIGTQEIAAGNADLSSRTEEQSAAIVETAASMEQISSTVKQNADNAQQASGMIRESASLAREGVQLMHEMVEKIHDISHNAQGVGTISDVIDSIAFQTNILALNAAVEAARAGESGRGFAVVASEVRNLAQRSATSAKEISALVEQAGSVISEGVSLANLSGEMMAKISGAVCDVNVLMEGISAASDEQSRGVEQIRVAITQMEQVTQQNAALVEEVATTASNVEEQSVHLTRSVATFNLGKDEDRFVAPRYITKQETPSEKTCTDENWI</sequence>
<accession>A0A1S0Z7Y0</accession>
<keyword evidence="2" id="KW-1003">Cell membrane</keyword>
<evidence type="ECO:0000313" key="15">
    <source>
        <dbReference type="EMBL" id="OHG60697.1"/>
    </source>
</evidence>
<comment type="caution">
    <text evidence="15">The sequence shown here is derived from an EMBL/GenBank/DDBJ whole genome shotgun (WGS) entry which is preliminary data.</text>
</comment>
<keyword evidence="3" id="KW-0488">Methylation</keyword>
<evidence type="ECO:0000256" key="10">
    <source>
        <dbReference type="ARBA" id="ARBA00029447"/>
    </source>
</evidence>
<dbReference type="InterPro" id="IPR051310">
    <property type="entry name" value="MCP_chemotaxis"/>
</dbReference>
<evidence type="ECO:0000256" key="8">
    <source>
        <dbReference type="ARBA" id="ARBA00023136"/>
    </source>
</evidence>
<proteinExistence type="inferred from homology"/>
<dbReference type="InterPro" id="IPR003660">
    <property type="entry name" value="HAMP_dom"/>
</dbReference>
<dbReference type="CDD" id="cd06225">
    <property type="entry name" value="HAMP"/>
    <property type="match status" value="1"/>
</dbReference>
<gene>
    <name evidence="15" type="ORF">A7T00_27560</name>
</gene>
<dbReference type="AlphaFoldDB" id="A0A1S0Z7Y0"/>
<evidence type="ECO:0000256" key="6">
    <source>
        <dbReference type="ARBA" id="ARBA00022692"/>
    </source>
</evidence>
<dbReference type="PROSITE" id="PS51257">
    <property type="entry name" value="PROKAR_LIPOPROTEIN"/>
    <property type="match status" value="1"/>
</dbReference>
<dbReference type="PROSITE" id="PS50885">
    <property type="entry name" value="HAMP"/>
    <property type="match status" value="1"/>
</dbReference>
<dbReference type="PANTHER" id="PTHR43531:SF14">
    <property type="entry name" value="METHYL-ACCEPTING CHEMOTAXIS PROTEIN I-RELATED"/>
    <property type="match status" value="1"/>
</dbReference>
<keyword evidence="4" id="KW-0145">Chemotaxis</keyword>
<dbReference type="GO" id="GO:0004888">
    <property type="term" value="F:transmembrane signaling receptor activity"/>
    <property type="evidence" value="ECO:0007669"/>
    <property type="project" value="InterPro"/>
</dbReference>
<dbReference type="GO" id="GO:0007165">
    <property type="term" value="P:signal transduction"/>
    <property type="evidence" value="ECO:0007669"/>
    <property type="project" value="UniProtKB-KW"/>
</dbReference>
<feature type="domain" description="HAMP" evidence="14">
    <location>
        <begin position="218"/>
        <end position="270"/>
    </location>
</feature>
<dbReference type="Gene3D" id="1.10.287.950">
    <property type="entry name" value="Methyl-accepting chemotaxis protein"/>
    <property type="match status" value="1"/>
</dbReference>
<dbReference type="InterPro" id="IPR003122">
    <property type="entry name" value="Tar_rcpt_lig-bd"/>
</dbReference>
<organism evidence="15">
    <name type="scientific">Salmonella enterica subsp. enterica serovar Saintpaul</name>
    <dbReference type="NCBI Taxonomy" id="90105"/>
    <lineage>
        <taxon>Bacteria</taxon>
        <taxon>Pseudomonadati</taxon>
        <taxon>Pseudomonadota</taxon>
        <taxon>Gammaproteobacteria</taxon>
        <taxon>Enterobacterales</taxon>
        <taxon>Enterobacteriaceae</taxon>
        <taxon>Salmonella</taxon>
    </lineage>
</organism>
<dbReference type="Pfam" id="PF00015">
    <property type="entry name" value="MCPsignal"/>
    <property type="match status" value="1"/>
</dbReference>
<evidence type="ECO:0000256" key="9">
    <source>
        <dbReference type="ARBA" id="ARBA00023224"/>
    </source>
</evidence>
<evidence type="ECO:0000259" key="13">
    <source>
        <dbReference type="PROSITE" id="PS50111"/>
    </source>
</evidence>
<evidence type="ECO:0000256" key="3">
    <source>
        <dbReference type="ARBA" id="ARBA00022481"/>
    </source>
</evidence>